<dbReference type="GO" id="GO:0051536">
    <property type="term" value="F:iron-sulfur cluster binding"/>
    <property type="evidence" value="ECO:0007669"/>
    <property type="project" value="InterPro"/>
</dbReference>
<dbReference type="AlphaFoldDB" id="A0A1W1XAC5"/>
<dbReference type="InterPro" id="IPR045784">
    <property type="entry name" value="Radical_SAM_N2"/>
</dbReference>
<evidence type="ECO:0000259" key="2">
    <source>
        <dbReference type="PROSITE" id="PS51918"/>
    </source>
</evidence>
<sequence>MSWKQTSRNQSRLAQEKNRVPVRPGGRIRIALAFANTYRLGMSNLGFQVVYQLLNRLPHVSCERVFYPDADLLADFRSGRERLQSLESGRPVSDFHLLAFSVPFENDYANLLEMIRFSGLPLKAQDRREEHPLVAVGGVAAFLNPEPLAPFVDLVFVGEAEGLLSAFVEKFQDGLRSSAISRREFLEGLAADAPGIYVPRFYEPRFAPDGLLQGFRRKRSLPKRIRAARAPDLNDWPAQSAFVCSETEFSETALIEIGRGCGRGCRFCAAGFIYRPPRFRSAETVVQAASRWEGAAKRVGLVSAAVADHPQVDRLCRELLAQGFQLTFSSLRADRLSPEILQSVGKSALKSVAIAPEAGSERLRRVINKDLEEAQILEAAERLTQCGILHLKLYFMIGLPTETLEDLEAIAALVKKIKHHVLEKSRGRKRIGTITVSIHSFVPKPFTPFQWAPFAGVGPLKEKAKWIRRALGKVANVRVHFDLAKWAYVQALLARGDRRVAWLLEKVAGEGLSWTQAFKKSPHNPDFWVLRERDPHEVFPWEILDHGIKRSYLWAEYEKAREGTPTQACDTASRCTRCGVCLRAAPDAEAPKGA</sequence>
<dbReference type="Pfam" id="PF19864">
    <property type="entry name" value="Radical_SAM_N2"/>
    <property type="match status" value="1"/>
</dbReference>
<dbReference type="Pfam" id="PF04055">
    <property type="entry name" value="Radical_SAM"/>
    <property type="match status" value="1"/>
</dbReference>
<dbReference type="PROSITE" id="PS51918">
    <property type="entry name" value="RADICAL_SAM"/>
    <property type="match status" value="1"/>
</dbReference>
<dbReference type="InterPro" id="IPR058240">
    <property type="entry name" value="rSAM_sf"/>
</dbReference>
<dbReference type="InterPro" id="IPR017896">
    <property type="entry name" value="4Fe4S_Fe-S-bd"/>
</dbReference>
<name>A0A1W1XAC5_9BACT</name>
<dbReference type="Gene3D" id="3.80.30.20">
    <property type="entry name" value="tm_1862 like domain"/>
    <property type="match status" value="1"/>
</dbReference>
<gene>
    <name evidence="3" type="ORF">SAMN02746041_01074</name>
</gene>
<dbReference type="InterPro" id="IPR007197">
    <property type="entry name" value="rSAM"/>
</dbReference>
<reference evidence="3 4" key="1">
    <citation type="submission" date="2017-04" db="EMBL/GenBank/DDBJ databases">
        <authorList>
            <person name="Afonso C.L."/>
            <person name="Miller P.J."/>
            <person name="Scott M.A."/>
            <person name="Spackman E."/>
            <person name="Goraichik I."/>
            <person name="Dimitrov K.M."/>
            <person name="Suarez D.L."/>
            <person name="Swayne D.E."/>
        </authorList>
    </citation>
    <scope>NUCLEOTIDE SEQUENCE [LARGE SCALE GENOMIC DNA]</scope>
    <source>
        <strain evidence="3 4">DSM 13146</strain>
    </source>
</reference>
<dbReference type="GO" id="GO:0003824">
    <property type="term" value="F:catalytic activity"/>
    <property type="evidence" value="ECO:0007669"/>
    <property type="project" value="InterPro"/>
</dbReference>
<dbReference type="SUPFAM" id="SSF102114">
    <property type="entry name" value="Radical SAM enzymes"/>
    <property type="match status" value="1"/>
</dbReference>
<dbReference type="SFLD" id="SFLDS00029">
    <property type="entry name" value="Radical_SAM"/>
    <property type="match status" value="1"/>
</dbReference>
<dbReference type="Proteomes" id="UP000192783">
    <property type="component" value="Unassembled WGS sequence"/>
</dbReference>
<dbReference type="PROSITE" id="PS51379">
    <property type="entry name" value="4FE4S_FER_2"/>
    <property type="match status" value="1"/>
</dbReference>
<dbReference type="PANTHER" id="PTHR42731">
    <property type="entry name" value="SLL1084 PROTEIN"/>
    <property type="match status" value="1"/>
</dbReference>
<keyword evidence="4" id="KW-1185">Reference proteome</keyword>
<evidence type="ECO:0000313" key="4">
    <source>
        <dbReference type="Proteomes" id="UP000192783"/>
    </source>
</evidence>
<dbReference type="InterPro" id="IPR023404">
    <property type="entry name" value="rSAM_horseshoe"/>
</dbReference>
<dbReference type="EMBL" id="FWXF01000004">
    <property type="protein sequence ID" value="SMC20965.1"/>
    <property type="molecule type" value="Genomic_DNA"/>
</dbReference>
<evidence type="ECO:0000259" key="1">
    <source>
        <dbReference type="PROSITE" id="PS51379"/>
    </source>
</evidence>
<proteinExistence type="predicted"/>
<organism evidence="3 4">
    <name type="scientific">Desulfacinum hydrothermale DSM 13146</name>
    <dbReference type="NCBI Taxonomy" id="1121390"/>
    <lineage>
        <taxon>Bacteria</taxon>
        <taxon>Pseudomonadati</taxon>
        <taxon>Thermodesulfobacteriota</taxon>
        <taxon>Syntrophobacteria</taxon>
        <taxon>Syntrophobacterales</taxon>
        <taxon>Syntrophobacteraceae</taxon>
        <taxon>Desulfacinum</taxon>
    </lineage>
</organism>
<dbReference type="SFLD" id="SFLDG01082">
    <property type="entry name" value="B12-binding_domain_containing"/>
    <property type="match status" value="1"/>
</dbReference>
<feature type="domain" description="Radical SAM core" evidence="2">
    <location>
        <begin position="247"/>
        <end position="482"/>
    </location>
</feature>
<evidence type="ECO:0000313" key="3">
    <source>
        <dbReference type="EMBL" id="SMC20965.1"/>
    </source>
</evidence>
<feature type="domain" description="4Fe-4S ferredoxin-type" evidence="1">
    <location>
        <begin position="565"/>
        <end position="594"/>
    </location>
</feature>
<dbReference type="RefSeq" id="WP_084056842.1">
    <property type="nucleotide sequence ID" value="NZ_FWXF01000004.1"/>
</dbReference>
<dbReference type="OrthoDB" id="9806827at2"/>
<accession>A0A1W1XAC5</accession>
<dbReference type="STRING" id="1121390.SAMN02746041_01074"/>
<protein>
    <submittedName>
        <fullName evidence="3">Radical SAM superfamily enzyme YgiQ, UPF0313 family</fullName>
    </submittedName>
</protein>
<dbReference type="SMART" id="SM00729">
    <property type="entry name" value="Elp3"/>
    <property type="match status" value="1"/>
</dbReference>
<dbReference type="InterPro" id="IPR006638">
    <property type="entry name" value="Elp3/MiaA/NifB-like_rSAM"/>
</dbReference>
<dbReference type="PANTHER" id="PTHR42731:SF5">
    <property type="entry name" value="RADICAL SAM DOMAIN PROTEIN"/>
    <property type="match status" value="1"/>
</dbReference>
<dbReference type="CDD" id="cd01335">
    <property type="entry name" value="Radical_SAM"/>
    <property type="match status" value="1"/>
</dbReference>